<comment type="caution">
    <text evidence="2">The sequence shown here is derived from an EMBL/GenBank/DDBJ whole genome shotgun (WGS) entry which is preliminary data.</text>
</comment>
<reference evidence="2 3" key="1">
    <citation type="submission" date="2021-01" db="EMBL/GenBank/DDBJ databases">
        <title>Genome Sequencing of Type Strains.</title>
        <authorList>
            <person name="Lemaire J.F."/>
            <person name="Inderbitzin P."/>
            <person name="Collins S.B."/>
            <person name="Wespe N."/>
            <person name="Knight-Connoni V."/>
        </authorList>
    </citation>
    <scope>NUCLEOTIDE SEQUENCE [LARGE SCALE GENOMIC DNA]</scope>
    <source>
        <strain evidence="2 3">DSM 14730</strain>
    </source>
</reference>
<dbReference type="Proteomes" id="UP001319060">
    <property type="component" value="Unassembled WGS sequence"/>
</dbReference>
<proteinExistence type="predicted"/>
<name>A0ABS2ZAZ4_9BACL</name>
<dbReference type="Gene3D" id="1.10.10.10">
    <property type="entry name" value="Winged helix-like DNA-binding domain superfamily/Winged helix DNA-binding domain"/>
    <property type="match status" value="1"/>
</dbReference>
<dbReference type="InterPro" id="IPR005149">
    <property type="entry name" value="Tscrpt_reg_PadR_N"/>
</dbReference>
<evidence type="ECO:0000313" key="2">
    <source>
        <dbReference type="EMBL" id="MBN3544842.1"/>
    </source>
</evidence>
<dbReference type="InterPro" id="IPR036388">
    <property type="entry name" value="WH-like_DNA-bd_sf"/>
</dbReference>
<evidence type="ECO:0000313" key="3">
    <source>
        <dbReference type="Proteomes" id="UP001319060"/>
    </source>
</evidence>
<protein>
    <submittedName>
        <fullName evidence="2">PadR family transcriptional regulator</fullName>
    </submittedName>
</protein>
<dbReference type="RefSeq" id="WP_188403498.1">
    <property type="nucleotide sequence ID" value="NZ_BMCE01000002.1"/>
</dbReference>
<dbReference type="InterPro" id="IPR036390">
    <property type="entry name" value="WH_DNA-bd_sf"/>
</dbReference>
<evidence type="ECO:0000259" key="1">
    <source>
        <dbReference type="Pfam" id="PF03551"/>
    </source>
</evidence>
<dbReference type="PANTHER" id="PTHR43252">
    <property type="entry name" value="TRANSCRIPTIONAL REGULATOR YQJI"/>
    <property type="match status" value="1"/>
</dbReference>
<dbReference type="SUPFAM" id="SSF46785">
    <property type="entry name" value="Winged helix' DNA-binding domain"/>
    <property type="match status" value="1"/>
</dbReference>
<keyword evidence="3" id="KW-1185">Reference proteome</keyword>
<dbReference type="PANTHER" id="PTHR43252:SF7">
    <property type="entry name" value="TRANSCRIPTIONAL REGULATOR YQJI"/>
    <property type="match status" value="1"/>
</dbReference>
<dbReference type="Pfam" id="PF03551">
    <property type="entry name" value="PadR"/>
    <property type="match status" value="1"/>
</dbReference>
<dbReference type="NCBIfam" id="NF006931">
    <property type="entry name" value="PRK09416.1"/>
    <property type="match status" value="1"/>
</dbReference>
<organism evidence="2 3">
    <name type="scientific">Fictibacillus barbaricus</name>
    <dbReference type="NCBI Taxonomy" id="182136"/>
    <lineage>
        <taxon>Bacteria</taxon>
        <taxon>Bacillati</taxon>
        <taxon>Bacillota</taxon>
        <taxon>Bacilli</taxon>
        <taxon>Bacillales</taxon>
        <taxon>Fictibacillaceae</taxon>
        <taxon>Fictibacillus</taxon>
    </lineage>
</organism>
<sequence length="145" mass="17017">MENRLKGIKKVLNQKTFSQLTFTEKHRQNIQKEIRKQGDTEAIILSILQLLTQERTGYELSHLLRGRGVRRFEDIEGSLYILLHTLENKEVLRSTWIPKEEVKYYQLTNKGKKLLKQTEKKQNSSRVLLQLLEGGTEWRIAGSHS</sequence>
<feature type="domain" description="Transcription regulator PadR N-terminal" evidence="1">
    <location>
        <begin position="47"/>
        <end position="116"/>
    </location>
</feature>
<gene>
    <name evidence="2" type="ORF">JYA64_06030</name>
</gene>
<accession>A0ABS2ZAZ4</accession>
<dbReference type="EMBL" id="JAFHKS010000042">
    <property type="protein sequence ID" value="MBN3544842.1"/>
    <property type="molecule type" value="Genomic_DNA"/>
</dbReference>